<evidence type="ECO:0000256" key="2">
    <source>
        <dbReference type="ARBA" id="ARBA00022823"/>
    </source>
</evidence>
<dbReference type="InterPro" id="IPR002930">
    <property type="entry name" value="GCV_H"/>
</dbReference>
<keyword evidence="5" id="KW-1185">Reference proteome</keyword>
<organism evidence="4 5">
    <name type="scientific">Sulfobacillus acidophilus (strain ATCC 700253 / DSM 10332 / NAL)</name>
    <dbReference type="NCBI Taxonomy" id="679936"/>
    <lineage>
        <taxon>Bacteria</taxon>
        <taxon>Bacillati</taxon>
        <taxon>Bacillota</taxon>
        <taxon>Clostridia</taxon>
        <taxon>Eubacteriales</taxon>
        <taxon>Clostridiales Family XVII. Incertae Sedis</taxon>
        <taxon>Sulfobacillus</taxon>
    </lineage>
</organism>
<dbReference type="STRING" id="679936.Sulac_2875"/>
<dbReference type="PROSITE" id="PS00189">
    <property type="entry name" value="LIPOYL"/>
    <property type="match status" value="1"/>
</dbReference>
<evidence type="ECO:0000259" key="3">
    <source>
        <dbReference type="PROSITE" id="PS50968"/>
    </source>
</evidence>
<dbReference type="KEGG" id="sap:Sulac_2875"/>
<dbReference type="CDD" id="cd06848">
    <property type="entry name" value="GCS_H"/>
    <property type="match status" value="1"/>
</dbReference>
<comment type="similarity">
    <text evidence="1">Belongs to the GcvH family.</text>
</comment>
<dbReference type="GO" id="GO:0009249">
    <property type="term" value="P:protein lipoylation"/>
    <property type="evidence" value="ECO:0007669"/>
    <property type="project" value="TreeGrafter"/>
</dbReference>
<dbReference type="InterPro" id="IPR033753">
    <property type="entry name" value="GCV_H/Fam206"/>
</dbReference>
<dbReference type="PATRIC" id="fig|679936.5.peg.2968"/>
<dbReference type="PROSITE" id="PS50968">
    <property type="entry name" value="BIOTINYL_LIPOYL"/>
    <property type="match status" value="1"/>
</dbReference>
<keyword evidence="2" id="KW-0450">Lipoyl</keyword>
<evidence type="ECO:0000313" key="4">
    <source>
        <dbReference type="EMBL" id="AEW06336.1"/>
    </source>
</evidence>
<dbReference type="GO" id="GO:0005960">
    <property type="term" value="C:glycine cleavage complex"/>
    <property type="evidence" value="ECO:0007669"/>
    <property type="project" value="InterPro"/>
</dbReference>
<reference evidence="4 5" key="2">
    <citation type="journal article" date="2012" name="Stand. Genomic Sci.">
        <title>Complete genome sequence of the moderately thermophilic mineral-sulfide-oxidizing firmicute Sulfobacillus acidophilus type strain (NAL(T)).</title>
        <authorList>
            <person name="Anderson I."/>
            <person name="Chertkov O."/>
            <person name="Chen A."/>
            <person name="Saunders E."/>
            <person name="Lapidus A."/>
            <person name="Nolan M."/>
            <person name="Lucas S."/>
            <person name="Hammon N."/>
            <person name="Deshpande S."/>
            <person name="Cheng J.F."/>
            <person name="Han C."/>
            <person name="Tapia R."/>
            <person name="Goodwin L.A."/>
            <person name="Pitluck S."/>
            <person name="Liolios K."/>
            <person name="Pagani I."/>
            <person name="Ivanova N."/>
            <person name="Mikhailova N."/>
            <person name="Pati A."/>
            <person name="Palaniappan K."/>
            <person name="Land M."/>
            <person name="Pan C."/>
            <person name="Rohde M."/>
            <person name="Pukall R."/>
            <person name="Goker M."/>
            <person name="Detter J.C."/>
            <person name="Woyke T."/>
            <person name="Bristow J."/>
            <person name="Eisen J.A."/>
            <person name="Markowitz V."/>
            <person name="Hugenholtz P."/>
            <person name="Kyrpides N.C."/>
            <person name="Klenk H.P."/>
            <person name="Mavromatis K."/>
        </authorList>
    </citation>
    <scope>NUCLEOTIDE SEQUENCE [LARGE SCALE GENOMIC DNA]</scope>
    <source>
        <strain evidence="5">ATCC 700253 / DSM 10332 / NAL</strain>
    </source>
</reference>
<name>G8TZ66_SULAD</name>
<feature type="domain" description="Lipoyl-binding" evidence="3">
    <location>
        <begin position="33"/>
        <end position="114"/>
    </location>
</feature>
<reference evidence="5" key="1">
    <citation type="submission" date="2011-12" db="EMBL/GenBank/DDBJ databases">
        <title>The complete genome of chromosome of Sulfobacillus acidophilus DSM 10332.</title>
        <authorList>
            <person name="Lucas S."/>
            <person name="Han J."/>
            <person name="Lapidus A."/>
            <person name="Bruce D."/>
            <person name="Goodwin L."/>
            <person name="Pitluck S."/>
            <person name="Peters L."/>
            <person name="Kyrpides N."/>
            <person name="Mavromatis K."/>
            <person name="Ivanova N."/>
            <person name="Mikhailova N."/>
            <person name="Chertkov O."/>
            <person name="Saunders E."/>
            <person name="Detter J.C."/>
            <person name="Tapia R."/>
            <person name="Han C."/>
            <person name="Land M."/>
            <person name="Hauser L."/>
            <person name="Markowitz V."/>
            <person name="Cheng J.-F."/>
            <person name="Hugenholtz P."/>
            <person name="Woyke T."/>
            <person name="Wu D."/>
            <person name="Pukall R."/>
            <person name="Gehrich-Schroeter G."/>
            <person name="Schneider S."/>
            <person name="Klenk H.-P."/>
            <person name="Eisen J.A."/>
        </authorList>
    </citation>
    <scope>NUCLEOTIDE SEQUENCE [LARGE SCALE GENOMIC DNA]</scope>
    <source>
        <strain evidence="5">ATCC 700253 / DSM 10332 / NAL</strain>
    </source>
</reference>
<dbReference type="InterPro" id="IPR000089">
    <property type="entry name" value="Biotin_lipoyl"/>
</dbReference>
<dbReference type="InterPro" id="IPR003016">
    <property type="entry name" value="2-oxoA_DH_lipoyl-BS"/>
</dbReference>
<dbReference type="EMBL" id="CP003179">
    <property type="protein sequence ID" value="AEW06336.1"/>
    <property type="molecule type" value="Genomic_DNA"/>
</dbReference>
<dbReference type="InterPro" id="IPR011053">
    <property type="entry name" value="Single_hybrid_motif"/>
</dbReference>
<dbReference type="PANTHER" id="PTHR11715">
    <property type="entry name" value="GLYCINE CLEAVAGE SYSTEM H PROTEIN"/>
    <property type="match status" value="1"/>
</dbReference>
<protein>
    <submittedName>
        <fullName evidence="4">Glycine cleavage system H protein</fullName>
    </submittedName>
</protein>
<dbReference type="GO" id="GO:0005737">
    <property type="term" value="C:cytoplasm"/>
    <property type="evidence" value="ECO:0007669"/>
    <property type="project" value="TreeGrafter"/>
</dbReference>
<evidence type="ECO:0000256" key="1">
    <source>
        <dbReference type="ARBA" id="ARBA00009249"/>
    </source>
</evidence>
<dbReference type="HOGENOM" id="CLU_097408_2_2_9"/>
<dbReference type="GO" id="GO:0019464">
    <property type="term" value="P:glycine decarboxylation via glycine cleavage system"/>
    <property type="evidence" value="ECO:0007669"/>
    <property type="project" value="InterPro"/>
</dbReference>
<proteinExistence type="inferred from homology"/>
<dbReference type="Pfam" id="PF01597">
    <property type="entry name" value="GCV_H"/>
    <property type="match status" value="1"/>
</dbReference>
<evidence type="ECO:0000313" key="5">
    <source>
        <dbReference type="Proteomes" id="UP000005439"/>
    </source>
</evidence>
<accession>G8TZ66</accession>
<dbReference type="PANTHER" id="PTHR11715:SF3">
    <property type="entry name" value="GLYCINE CLEAVAGE SYSTEM H PROTEIN-RELATED"/>
    <property type="match status" value="1"/>
</dbReference>
<dbReference type="SUPFAM" id="SSF51230">
    <property type="entry name" value="Single hybrid motif"/>
    <property type="match status" value="1"/>
</dbReference>
<dbReference type="AlphaFoldDB" id="G8TZ66"/>
<dbReference type="Proteomes" id="UP000005439">
    <property type="component" value="Chromosome"/>
</dbReference>
<gene>
    <name evidence="4" type="ordered locus">Sulac_2875</name>
</gene>
<sequence length="141" mass="16093">MIYVATEPRIHWLVPDDRHFDRHHQWIQPRETLWAIGVTDYTQDTAGDILYIALPAPGTRLEEGRPFGSIESGKWVGQLYAPFNGIVIASNEPLIESPHLLNQDPYGQWLILASPDPEAPLPPWLSADEYRQQLALLEESR</sequence>
<dbReference type="Gene3D" id="2.40.50.100">
    <property type="match status" value="1"/>
</dbReference>